<dbReference type="GO" id="GO:0005874">
    <property type="term" value="C:microtubule"/>
    <property type="evidence" value="ECO:0007669"/>
    <property type="project" value="TreeGrafter"/>
</dbReference>
<sequence length="291" mass="32467">MDLPVDFTTCESIRISQSVDKTGLRTLAVVTKAEKSPEGLLEKVTADDVNIGLGYVCVRNRIDDESYEEVRIEEERLFESHPMLSKIDKSIVGVPILAQRLVQMLLGRILTDGRLNARVKCDVSENLTLKANAQTLGHLAQNREAARKSHLRKKDSFSSPDRRNSSEDVIFGNACGCESTEEGILRLLFAVVFLIVNKNGNDSETSATSGCDKEPAPWTRLEFLIWKRPTTKQENGCYKAMMVAGTDTSAITIEWALSNMLNHPQVLEKARMELDKVFMDKNSLLDNNSST</sequence>
<dbReference type="GO" id="GO:0005737">
    <property type="term" value="C:cytoplasm"/>
    <property type="evidence" value="ECO:0007669"/>
    <property type="project" value="TreeGrafter"/>
</dbReference>
<dbReference type="STRING" id="3818.A0A445B509"/>
<organism evidence="2 3">
    <name type="scientific">Arachis hypogaea</name>
    <name type="common">Peanut</name>
    <dbReference type="NCBI Taxonomy" id="3818"/>
    <lineage>
        <taxon>Eukaryota</taxon>
        <taxon>Viridiplantae</taxon>
        <taxon>Streptophyta</taxon>
        <taxon>Embryophyta</taxon>
        <taxon>Tracheophyta</taxon>
        <taxon>Spermatophyta</taxon>
        <taxon>Magnoliopsida</taxon>
        <taxon>eudicotyledons</taxon>
        <taxon>Gunneridae</taxon>
        <taxon>Pentapetalae</taxon>
        <taxon>rosids</taxon>
        <taxon>fabids</taxon>
        <taxon>Fabales</taxon>
        <taxon>Fabaceae</taxon>
        <taxon>Papilionoideae</taxon>
        <taxon>50 kb inversion clade</taxon>
        <taxon>dalbergioids sensu lato</taxon>
        <taxon>Dalbergieae</taxon>
        <taxon>Pterocarpus clade</taxon>
        <taxon>Arachis</taxon>
    </lineage>
</organism>
<dbReference type="InterPro" id="IPR001128">
    <property type="entry name" value="Cyt_P450"/>
</dbReference>
<comment type="caution">
    <text evidence="2">The sequence shown here is derived from an EMBL/GenBank/DDBJ whole genome shotgun (WGS) entry which is preliminary data.</text>
</comment>
<dbReference type="AlphaFoldDB" id="A0A445B509"/>
<dbReference type="InterPro" id="IPR027417">
    <property type="entry name" value="P-loop_NTPase"/>
</dbReference>
<dbReference type="EMBL" id="SDMP01000010">
    <property type="protein sequence ID" value="RYR33760.1"/>
    <property type="molecule type" value="Genomic_DNA"/>
</dbReference>
<dbReference type="GO" id="GO:0016020">
    <property type="term" value="C:membrane"/>
    <property type="evidence" value="ECO:0007669"/>
    <property type="project" value="TreeGrafter"/>
</dbReference>
<dbReference type="GO" id="GO:0003924">
    <property type="term" value="F:GTPase activity"/>
    <property type="evidence" value="ECO:0007669"/>
    <property type="project" value="TreeGrafter"/>
</dbReference>
<dbReference type="Gene3D" id="3.40.50.300">
    <property type="entry name" value="P-loop containing nucleotide triphosphate hydrolases"/>
    <property type="match status" value="1"/>
</dbReference>
<dbReference type="InterPro" id="IPR030381">
    <property type="entry name" value="G_DYNAMIN_dom"/>
</dbReference>
<dbReference type="Pfam" id="PF00067">
    <property type="entry name" value="p450"/>
    <property type="match status" value="1"/>
</dbReference>
<dbReference type="InterPro" id="IPR000375">
    <property type="entry name" value="Dynamin_stalk"/>
</dbReference>
<gene>
    <name evidence="2" type="ORF">Ahy_A10g048385</name>
</gene>
<feature type="domain" description="Dynamin-type G" evidence="1">
    <location>
        <begin position="1"/>
        <end position="116"/>
    </location>
</feature>
<name>A0A445B509_ARAHY</name>
<dbReference type="Gene3D" id="1.10.630.10">
    <property type="entry name" value="Cytochrome P450"/>
    <property type="match status" value="1"/>
</dbReference>
<evidence type="ECO:0000259" key="1">
    <source>
        <dbReference type="PROSITE" id="PS51718"/>
    </source>
</evidence>
<dbReference type="GO" id="GO:0005506">
    <property type="term" value="F:iron ion binding"/>
    <property type="evidence" value="ECO:0007669"/>
    <property type="project" value="InterPro"/>
</dbReference>
<dbReference type="GO" id="GO:0016705">
    <property type="term" value="F:oxidoreductase activity, acting on paired donors, with incorporation or reduction of molecular oxygen"/>
    <property type="evidence" value="ECO:0007669"/>
    <property type="project" value="InterPro"/>
</dbReference>
<evidence type="ECO:0000313" key="2">
    <source>
        <dbReference type="EMBL" id="RYR33760.1"/>
    </source>
</evidence>
<protein>
    <recommendedName>
        <fullName evidence="1">Dynamin-type G domain-containing protein</fullName>
    </recommendedName>
</protein>
<reference evidence="2 3" key="1">
    <citation type="submission" date="2019-01" db="EMBL/GenBank/DDBJ databases">
        <title>Sequencing of cultivated peanut Arachis hypogaea provides insights into genome evolution and oil improvement.</title>
        <authorList>
            <person name="Chen X."/>
        </authorList>
    </citation>
    <scope>NUCLEOTIDE SEQUENCE [LARGE SCALE GENOMIC DNA]</scope>
    <source>
        <strain evidence="3">cv. Fuhuasheng</strain>
        <tissue evidence="2">Leaves</tissue>
    </source>
</reference>
<dbReference type="GO" id="GO:0005525">
    <property type="term" value="F:GTP binding"/>
    <property type="evidence" value="ECO:0007669"/>
    <property type="project" value="InterPro"/>
</dbReference>
<proteinExistence type="predicted"/>
<dbReference type="Proteomes" id="UP000289738">
    <property type="component" value="Chromosome A10"/>
</dbReference>
<dbReference type="InterPro" id="IPR036396">
    <property type="entry name" value="Cyt_P450_sf"/>
</dbReference>
<dbReference type="GO" id="GO:0008017">
    <property type="term" value="F:microtubule binding"/>
    <property type="evidence" value="ECO:0007669"/>
    <property type="project" value="TreeGrafter"/>
</dbReference>
<keyword evidence="3" id="KW-1185">Reference proteome</keyword>
<dbReference type="GO" id="GO:0004497">
    <property type="term" value="F:monooxygenase activity"/>
    <property type="evidence" value="ECO:0007669"/>
    <property type="project" value="InterPro"/>
</dbReference>
<dbReference type="GO" id="GO:0020037">
    <property type="term" value="F:heme binding"/>
    <property type="evidence" value="ECO:0007669"/>
    <property type="project" value="InterPro"/>
</dbReference>
<dbReference type="SUPFAM" id="SSF48264">
    <property type="entry name" value="Cytochrome P450"/>
    <property type="match status" value="1"/>
</dbReference>
<dbReference type="InterPro" id="IPR022812">
    <property type="entry name" value="Dynamin"/>
</dbReference>
<dbReference type="PROSITE" id="PS51718">
    <property type="entry name" value="G_DYNAMIN_2"/>
    <property type="match status" value="1"/>
</dbReference>
<accession>A0A445B509</accession>
<evidence type="ECO:0000313" key="3">
    <source>
        <dbReference type="Proteomes" id="UP000289738"/>
    </source>
</evidence>
<dbReference type="Pfam" id="PF01031">
    <property type="entry name" value="Dynamin_M"/>
    <property type="match status" value="1"/>
</dbReference>
<dbReference type="PANTHER" id="PTHR11566:SF173">
    <property type="entry name" value="DYNAMIN-RELATED PROTEIN 4C"/>
    <property type="match status" value="1"/>
</dbReference>
<dbReference type="PANTHER" id="PTHR11566">
    <property type="entry name" value="DYNAMIN"/>
    <property type="match status" value="1"/>
</dbReference>